<keyword evidence="3" id="KW-1185">Reference proteome</keyword>
<evidence type="ECO:0000256" key="1">
    <source>
        <dbReference type="SAM" id="Phobius"/>
    </source>
</evidence>
<keyword evidence="1" id="KW-1133">Transmembrane helix</keyword>
<accession>A0AAD7BAE5</accession>
<feature type="transmembrane region" description="Helical" evidence="1">
    <location>
        <begin position="54"/>
        <end position="72"/>
    </location>
</feature>
<feature type="transmembrane region" description="Helical" evidence="1">
    <location>
        <begin position="108"/>
        <end position="136"/>
    </location>
</feature>
<gene>
    <name evidence="2" type="ORF">B0H17DRAFT_966054</name>
</gene>
<reference evidence="2" key="1">
    <citation type="submission" date="2023-03" db="EMBL/GenBank/DDBJ databases">
        <title>Massive genome expansion in bonnet fungi (Mycena s.s.) driven by repeated elements and novel gene families across ecological guilds.</title>
        <authorList>
            <consortium name="Lawrence Berkeley National Laboratory"/>
            <person name="Harder C.B."/>
            <person name="Miyauchi S."/>
            <person name="Viragh M."/>
            <person name="Kuo A."/>
            <person name="Thoen E."/>
            <person name="Andreopoulos B."/>
            <person name="Lu D."/>
            <person name="Skrede I."/>
            <person name="Drula E."/>
            <person name="Henrissat B."/>
            <person name="Morin E."/>
            <person name="Kohler A."/>
            <person name="Barry K."/>
            <person name="LaButti K."/>
            <person name="Morin E."/>
            <person name="Salamov A."/>
            <person name="Lipzen A."/>
            <person name="Mereny Z."/>
            <person name="Hegedus B."/>
            <person name="Baldrian P."/>
            <person name="Stursova M."/>
            <person name="Weitz H."/>
            <person name="Taylor A."/>
            <person name="Grigoriev I.V."/>
            <person name="Nagy L.G."/>
            <person name="Martin F."/>
            <person name="Kauserud H."/>
        </authorList>
    </citation>
    <scope>NUCLEOTIDE SEQUENCE</scope>
    <source>
        <strain evidence="2">CBHHK067</strain>
    </source>
</reference>
<keyword evidence="1" id="KW-0812">Transmembrane</keyword>
<name>A0AAD7BAE5_MYCRO</name>
<proteinExistence type="predicted"/>
<evidence type="ECO:0000313" key="2">
    <source>
        <dbReference type="EMBL" id="KAJ7614762.1"/>
    </source>
</evidence>
<protein>
    <submittedName>
        <fullName evidence="2">Uncharacterized protein</fullName>
    </submittedName>
</protein>
<feature type="transmembrane region" description="Helical" evidence="1">
    <location>
        <begin position="157"/>
        <end position="178"/>
    </location>
</feature>
<feature type="non-terminal residue" evidence="2">
    <location>
        <position position="1"/>
    </location>
</feature>
<comment type="caution">
    <text evidence="2">The sequence shown here is derived from an EMBL/GenBank/DDBJ whole genome shotgun (WGS) entry which is preliminary data.</text>
</comment>
<sequence>LFAIACAMFIIATWHFVITFYGVLQALSDTPTNEGGPGALLINTRPWHAIMRDALYITQSLLGDSVAIYRCWILWDRDWRVVVLPLVMLLSSLGYHHNSSGDIFDPAIWDWIAVFYAVGLGQNTITTGSMAFRLWLVDRRSMAYNVGRSQFYSTMLLLVESAALYFAIQIVVLAAFLAKSNIQLVLLGSVPPIIVSYYGQHSLFSGIDGPSAREPHSP</sequence>
<evidence type="ECO:0000313" key="3">
    <source>
        <dbReference type="Proteomes" id="UP001221757"/>
    </source>
</evidence>
<feature type="transmembrane region" description="Helical" evidence="1">
    <location>
        <begin position="7"/>
        <end position="27"/>
    </location>
</feature>
<dbReference type="AlphaFoldDB" id="A0AAD7BAE5"/>
<feature type="transmembrane region" description="Helical" evidence="1">
    <location>
        <begin position="79"/>
        <end position="96"/>
    </location>
</feature>
<dbReference type="Proteomes" id="UP001221757">
    <property type="component" value="Unassembled WGS sequence"/>
</dbReference>
<keyword evidence="1" id="KW-0472">Membrane</keyword>
<organism evidence="2 3">
    <name type="scientific">Mycena rosella</name>
    <name type="common">Pink bonnet</name>
    <name type="synonym">Agaricus rosellus</name>
    <dbReference type="NCBI Taxonomy" id="1033263"/>
    <lineage>
        <taxon>Eukaryota</taxon>
        <taxon>Fungi</taxon>
        <taxon>Dikarya</taxon>
        <taxon>Basidiomycota</taxon>
        <taxon>Agaricomycotina</taxon>
        <taxon>Agaricomycetes</taxon>
        <taxon>Agaricomycetidae</taxon>
        <taxon>Agaricales</taxon>
        <taxon>Marasmiineae</taxon>
        <taxon>Mycenaceae</taxon>
        <taxon>Mycena</taxon>
    </lineage>
</organism>
<dbReference type="EMBL" id="JARKIE010000857">
    <property type="protein sequence ID" value="KAJ7614762.1"/>
    <property type="molecule type" value="Genomic_DNA"/>
</dbReference>